<evidence type="ECO:0000313" key="4">
    <source>
        <dbReference type="Proteomes" id="UP001500751"/>
    </source>
</evidence>
<dbReference type="Gene3D" id="3.40.50.1400">
    <property type="match status" value="2"/>
</dbReference>
<dbReference type="PANTHER" id="PTHR33542:SF5">
    <property type="entry name" value="FERROCHELATASE CHE1"/>
    <property type="match status" value="1"/>
</dbReference>
<evidence type="ECO:0000256" key="1">
    <source>
        <dbReference type="ARBA" id="ARBA00022723"/>
    </source>
</evidence>
<reference evidence="4" key="1">
    <citation type="journal article" date="2019" name="Int. J. Syst. Evol. Microbiol.">
        <title>The Global Catalogue of Microorganisms (GCM) 10K type strain sequencing project: providing services to taxonomists for standard genome sequencing and annotation.</title>
        <authorList>
            <consortium name="The Broad Institute Genomics Platform"/>
            <consortium name="The Broad Institute Genome Sequencing Center for Infectious Disease"/>
            <person name="Wu L."/>
            <person name="Ma J."/>
        </authorList>
    </citation>
    <scope>NUCLEOTIDE SEQUENCE [LARGE SCALE GENOMIC DNA]</scope>
    <source>
        <strain evidence="4">JCM 16014</strain>
    </source>
</reference>
<organism evidence="3 4">
    <name type="scientific">Catenulispora yoronensis</name>
    <dbReference type="NCBI Taxonomy" id="450799"/>
    <lineage>
        <taxon>Bacteria</taxon>
        <taxon>Bacillati</taxon>
        <taxon>Actinomycetota</taxon>
        <taxon>Actinomycetes</taxon>
        <taxon>Catenulisporales</taxon>
        <taxon>Catenulisporaceae</taxon>
        <taxon>Catenulispora</taxon>
    </lineage>
</organism>
<dbReference type="InterPro" id="IPR002762">
    <property type="entry name" value="CbiX-like"/>
</dbReference>
<dbReference type="SUPFAM" id="SSF53800">
    <property type="entry name" value="Chelatase"/>
    <property type="match status" value="1"/>
</dbReference>
<dbReference type="PANTHER" id="PTHR33542">
    <property type="entry name" value="SIROHYDROCHLORIN FERROCHELATASE, CHLOROPLASTIC"/>
    <property type="match status" value="1"/>
</dbReference>
<keyword evidence="2" id="KW-0456">Lyase</keyword>
<name>A0ABP5F8A4_9ACTN</name>
<dbReference type="RefSeq" id="WP_344664415.1">
    <property type="nucleotide sequence ID" value="NZ_BAAAQN010000005.1"/>
</dbReference>
<keyword evidence="1" id="KW-0479">Metal-binding</keyword>
<dbReference type="Proteomes" id="UP001500751">
    <property type="component" value="Unassembled WGS sequence"/>
</dbReference>
<evidence type="ECO:0000256" key="2">
    <source>
        <dbReference type="ARBA" id="ARBA00023239"/>
    </source>
</evidence>
<dbReference type="Pfam" id="PF01903">
    <property type="entry name" value="CbiX"/>
    <property type="match status" value="2"/>
</dbReference>
<protein>
    <submittedName>
        <fullName evidence="3">Sirohydrochlorin chelatase</fullName>
    </submittedName>
</protein>
<proteinExistence type="predicted"/>
<sequence>MNQERAMLAVAHGSRDPRHRETVEAVVAAVRAQRPGLRVEAAFLDHCGPTTARALHGLVRDGHRHVKVVPLLLNTAFHVRQDIPAAVRAAHEELPRRWRTGRAAVTEPVLTEPLGPHPLLLAGLERRLREAGVWPGDEEAAAVLAWAGSSDQAAVAVVDDLARYWQDSGWRRVVAVPAVGDQAGEAVRSLRRGGARRVVVAPYFLAPGLLADRIRDSARRAGADAVAAELGPAPEVAATVLARFDGSVATCRLMAAA</sequence>
<comment type="caution">
    <text evidence="3">The sequence shown here is derived from an EMBL/GenBank/DDBJ whole genome shotgun (WGS) entry which is preliminary data.</text>
</comment>
<gene>
    <name evidence="3" type="ORF">GCM10009839_11260</name>
</gene>
<dbReference type="CDD" id="cd03416">
    <property type="entry name" value="CbiX_SirB_N"/>
    <property type="match status" value="1"/>
</dbReference>
<dbReference type="EMBL" id="BAAAQN010000005">
    <property type="protein sequence ID" value="GAA2017236.1"/>
    <property type="molecule type" value="Genomic_DNA"/>
</dbReference>
<keyword evidence="4" id="KW-1185">Reference proteome</keyword>
<evidence type="ECO:0000313" key="3">
    <source>
        <dbReference type="EMBL" id="GAA2017236.1"/>
    </source>
</evidence>
<dbReference type="InterPro" id="IPR050963">
    <property type="entry name" value="Sirohydro_Cobaltochel/CbiX"/>
</dbReference>
<accession>A0ABP5F8A4</accession>